<dbReference type="Proteomes" id="UP001143543">
    <property type="component" value="Unassembled WGS sequence"/>
</dbReference>
<feature type="transmembrane region" description="Helical" evidence="1">
    <location>
        <begin position="6"/>
        <end position="24"/>
    </location>
</feature>
<keyword evidence="1" id="KW-0812">Transmembrane</keyword>
<accession>A0ABQ5MLN0</accession>
<name>A0ABQ5MLN0_9FLAO</name>
<evidence type="ECO:0000313" key="3">
    <source>
        <dbReference type="Proteomes" id="UP001143543"/>
    </source>
</evidence>
<gene>
    <name evidence="2" type="ORF">Y10_22250</name>
</gene>
<evidence type="ECO:0000313" key="2">
    <source>
        <dbReference type="EMBL" id="GLB49857.1"/>
    </source>
</evidence>
<organism evidence="2 3">
    <name type="scientific">Neptunitalea lumnitzerae</name>
    <dbReference type="NCBI Taxonomy" id="2965509"/>
    <lineage>
        <taxon>Bacteria</taxon>
        <taxon>Pseudomonadati</taxon>
        <taxon>Bacteroidota</taxon>
        <taxon>Flavobacteriia</taxon>
        <taxon>Flavobacteriales</taxon>
        <taxon>Flavobacteriaceae</taxon>
        <taxon>Neptunitalea</taxon>
    </lineage>
</organism>
<reference evidence="2" key="1">
    <citation type="submission" date="2022-07" db="EMBL/GenBank/DDBJ databases">
        <title>Taxonomy of Novel Oxalotrophic and Methylotrophic Bacteria.</title>
        <authorList>
            <person name="Sahin N."/>
            <person name="Tani A."/>
        </authorList>
    </citation>
    <scope>NUCLEOTIDE SEQUENCE</scope>
    <source>
        <strain evidence="2">Y10</strain>
    </source>
</reference>
<proteinExistence type="predicted"/>
<protein>
    <submittedName>
        <fullName evidence="2">Uncharacterized protein</fullName>
    </submittedName>
</protein>
<comment type="caution">
    <text evidence="2">The sequence shown here is derived from an EMBL/GenBank/DDBJ whole genome shotgun (WGS) entry which is preliminary data.</text>
</comment>
<dbReference type="EMBL" id="BRVO01000002">
    <property type="protein sequence ID" value="GLB49857.1"/>
    <property type="molecule type" value="Genomic_DNA"/>
</dbReference>
<keyword evidence="1" id="KW-0472">Membrane</keyword>
<dbReference type="RefSeq" id="WP_281765480.1">
    <property type="nucleotide sequence ID" value="NZ_BRVO01000002.1"/>
</dbReference>
<sequence>MTFQTYRNIIVGILISAMIIKAIFDMRNDRKKSKQNKKRMEDFVQQKMKNDYPEIHNKLLNERVTVTENKIYITNQKQNLRNIDFELLPVFEFKEEKPVIEIYEDDKLIRKFVIDTKNDNPDLTGQFFHSSIRINRNSSVQIDGIISDNPDTHEENGEGIRFQPFFLSDREEMNASLVGKGMFQRGLHYAGLISSGNTRLICICDFCSASFSVQFYHAGFSEIQYFYSSNSKETLLVRYEAIKDLPAQTQNEIDPNKLAEVERQLPKTKDGSFKYYNNFCCPKCSKPFINFQENKEIRPNEYYVNVYINEKPISYVKNNEA</sequence>
<keyword evidence="1" id="KW-1133">Transmembrane helix</keyword>
<keyword evidence="3" id="KW-1185">Reference proteome</keyword>
<evidence type="ECO:0000256" key="1">
    <source>
        <dbReference type="SAM" id="Phobius"/>
    </source>
</evidence>